<dbReference type="EMBL" id="JANUHA010000001">
    <property type="protein sequence ID" value="MCS0594886.1"/>
    <property type="molecule type" value="Genomic_DNA"/>
</dbReference>
<evidence type="ECO:0000256" key="1">
    <source>
        <dbReference type="SAM" id="SignalP"/>
    </source>
</evidence>
<accession>A0ABT2AFC9</accession>
<sequence>MKACLASLTIAASLCAVPAAAQESITFSSWGQLMVVDDGLGLFGPAGMSHEGLGFSSSITIDTAGLLGTVSPGYAWFRPGGDSVGHVFGVLNLHSQTFYWGFDGDVEAGLNREFNSAFVFAGGVDTTTGLEVYARAVIEPESGSEQFVVADDYREAIDFYDVRNRRDEMGSWLPPLYLSLSGTLPCATCPGGTISGSTLLVADEPAYARWEVNPVPEPAHWMMFAGGLALLAARRSRLWVSAR</sequence>
<feature type="chain" id="PRO_5047215087" evidence="1">
    <location>
        <begin position="22"/>
        <end position="243"/>
    </location>
</feature>
<reference evidence="2 3" key="1">
    <citation type="submission" date="2022-08" db="EMBL/GenBank/DDBJ databases">
        <title>Reclassification of Massilia species as members of the genera Telluria, Duganella, Pseudoduganella, Mokoshia gen. nov. and Zemynaea gen. nov. using orthogonal and non-orthogonal genome-based approaches.</title>
        <authorList>
            <person name="Bowman J.P."/>
        </authorList>
    </citation>
    <scope>NUCLEOTIDE SEQUENCE [LARGE SCALE GENOMIC DNA]</scope>
    <source>
        <strain evidence="2 3">JCM 31661</strain>
    </source>
</reference>
<keyword evidence="3" id="KW-1185">Reference proteome</keyword>
<name>A0ABT2AFC9_9BURK</name>
<keyword evidence="1" id="KW-0732">Signal</keyword>
<dbReference type="RefSeq" id="WP_258825972.1">
    <property type="nucleotide sequence ID" value="NZ_JANUHA010000001.1"/>
</dbReference>
<dbReference type="InterPro" id="IPR013424">
    <property type="entry name" value="Ice-binding_C"/>
</dbReference>
<dbReference type="Proteomes" id="UP001206572">
    <property type="component" value="Unassembled WGS sequence"/>
</dbReference>
<protein>
    <submittedName>
        <fullName evidence="2">PEP-CTERM sorting domain-containing protein</fullName>
    </submittedName>
</protein>
<dbReference type="NCBIfam" id="TIGR02595">
    <property type="entry name" value="PEP_CTERM"/>
    <property type="match status" value="1"/>
</dbReference>
<proteinExistence type="predicted"/>
<feature type="signal peptide" evidence="1">
    <location>
        <begin position="1"/>
        <end position="21"/>
    </location>
</feature>
<gene>
    <name evidence="2" type="ORF">NX780_00840</name>
</gene>
<evidence type="ECO:0000313" key="3">
    <source>
        <dbReference type="Proteomes" id="UP001206572"/>
    </source>
</evidence>
<evidence type="ECO:0000313" key="2">
    <source>
        <dbReference type="EMBL" id="MCS0594886.1"/>
    </source>
</evidence>
<organism evidence="2 3">
    <name type="scientific">Massilia agri</name>
    <dbReference type="NCBI Taxonomy" id="1886785"/>
    <lineage>
        <taxon>Bacteria</taxon>
        <taxon>Pseudomonadati</taxon>
        <taxon>Pseudomonadota</taxon>
        <taxon>Betaproteobacteria</taxon>
        <taxon>Burkholderiales</taxon>
        <taxon>Oxalobacteraceae</taxon>
        <taxon>Telluria group</taxon>
        <taxon>Massilia</taxon>
    </lineage>
</organism>
<comment type="caution">
    <text evidence="2">The sequence shown here is derived from an EMBL/GenBank/DDBJ whole genome shotgun (WGS) entry which is preliminary data.</text>
</comment>